<keyword evidence="3" id="KW-1185">Reference proteome</keyword>
<reference evidence="2 3" key="1">
    <citation type="journal article" date="2013" name="Genome Biol. Evol.">
        <title>Genomes of Stigonematalean cyanobacteria (subsection V) and the evolution of oxygenic photosynthesis from prokaryotes to plastids.</title>
        <authorList>
            <person name="Dagan T."/>
            <person name="Roettger M."/>
            <person name="Stucken K."/>
            <person name="Landan G."/>
            <person name="Koch R."/>
            <person name="Major P."/>
            <person name="Gould S.B."/>
            <person name="Goremykin V.V."/>
            <person name="Rippka R."/>
            <person name="Tandeau de Marsac N."/>
            <person name="Gugger M."/>
            <person name="Lockhart P.J."/>
            <person name="Allen J.F."/>
            <person name="Brune I."/>
            <person name="Maus I."/>
            <person name="Puhler A."/>
            <person name="Martin W.F."/>
        </authorList>
    </citation>
    <scope>NUCLEOTIDE SEQUENCE [LARGE SCALE GENOMIC DNA]</scope>
    <source>
        <strain evidence="2 3">PCC 7110</strain>
    </source>
</reference>
<dbReference type="RefSeq" id="WP_017741015.1">
    <property type="nucleotide sequence ID" value="NZ_KQ976355.1"/>
</dbReference>
<dbReference type="InterPro" id="IPR053146">
    <property type="entry name" value="QDO-like"/>
</dbReference>
<comment type="caution">
    <text evidence="2">The sequence shown here is derived from an EMBL/GenBank/DDBJ whole genome shotgun (WGS) entry which is preliminary data.</text>
</comment>
<sequence length="167" mass="18527">MSQVEIPMQDQYNNGEQNSVIPETTLIGNPEEPVVLPDKNRPGYWLIGDRASFVATSDDTNGQYSLFDFYTVPQGGPFPHIHGSEKEFAYILEGEISYQLNDETFTATPGTFVNKNPNEEDVHTFANLGDTPSRHLEFVLPSGIENAFATVGVPGSVLVPKTWFNKM</sequence>
<protein>
    <recommendedName>
        <fullName evidence="1">Cupin type-2 domain-containing protein</fullName>
    </recommendedName>
</protein>
<dbReference type="Gene3D" id="2.60.120.10">
    <property type="entry name" value="Jelly Rolls"/>
    <property type="match status" value="1"/>
</dbReference>
<feature type="domain" description="Cupin type-2" evidence="1">
    <location>
        <begin position="71"/>
        <end position="136"/>
    </location>
</feature>
<dbReference type="InterPro" id="IPR011051">
    <property type="entry name" value="RmlC_Cupin_sf"/>
</dbReference>
<dbReference type="InterPro" id="IPR013096">
    <property type="entry name" value="Cupin_2"/>
</dbReference>
<dbReference type="STRING" id="128403.WA1_49845"/>
<dbReference type="Proteomes" id="UP000076925">
    <property type="component" value="Unassembled WGS sequence"/>
</dbReference>
<proteinExistence type="predicted"/>
<evidence type="ECO:0000313" key="2">
    <source>
        <dbReference type="EMBL" id="KYC34837.1"/>
    </source>
</evidence>
<dbReference type="PANTHER" id="PTHR36440:SF1">
    <property type="entry name" value="PUTATIVE (AFU_ORTHOLOGUE AFUA_8G07350)-RELATED"/>
    <property type="match status" value="1"/>
</dbReference>
<dbReference type="AlphaFoldDB" id="A0A139WQY1"/>
<evidence type="ECO:0000313" key="3">
    <source>
        <dbReference type="Proteomes" id="UP000076925"/>
    </source>
</evidence>
<organism evidence="2 3">
    <name type="scientific">Scytonema hofmannii PCC 7110</name>
    <dbReference type="NCBI Taxonomy" id="128403"/>
    <lineage>
        <taxon>Bacteria</taxon>
        <taxon>Bacillati</taxon>
        <taxon>Cyanobacteriota</taxon>
        <taxon>Cyanophyceae</taxon>
        <taxon>Nostocales</taxon>
        <taxon>Scytonemataceae</taxon>
        <taxon>Scytonema</taxon>
    </lineage>
</organism>
<dbReference type="Pfam" id="PF07883">
    <property type="entry name" value="Cupin_2"/>
    <property type="match status" value="1"/>
</dbReference>
<name>A0A139WQY1_9CYAN</name>
<dbReference type="SUPFAM" id="SSF51182">
    <property type="entry name" value="RmlC-like cupins"/>
    <property type="match status" value="1"/>
</dbReference>
<evidence type="ECO:0000259" key="1">
    <source>
        <dbReference type="Pfam" id="PF07883"/>
    </source>
</evidence>
<accession>A0A139WQY1</accession>
<dbReference type="InterPro" id="IPR014710">
    <property type="entry name" value="RmlC-like_jellyroll"/>
</dbReference>
<dbReference type="EMBL" id="ANNX02000064">
    <property type="protein sequence ID" value="KYC34837.1"/>
    <property type="molecule type" value="Genomic_DNA"/>
</dbReference>
<dbReference type="PANTHER" id="PTHR36440">
    <property type="entry name" value="PUTATIVE (AFU_ORTHOLOGUE AFUA_8G07350)-RELATED"/>
    <property type="match status" value="1"/>
</dbReference>
<dbReference type="OrthoDB" id="486897at2"/>
<gene>
    <name evidence="2" type="ORF">WA1_49845</name>
</gene>